<gene>
    <name evidence="8" type="ORF">BK665_25765</name>
</gene>
<dbReference type="PANTHER" id="PTHR32322">
    <property type="entry name" value="INNER MEMBRANE TRANSPORTER"/>
    <property type="match status" value="1"/>
</dbReference>
<feature type="transmembrane region" description="Helical" evidence="6">
    <location>
        <begin position="110"/>
        <end position="132"/>
    </location>
</feature>
<keyword evidence="3 6" id="KW-0812">Transmembrane</keyword>
<dbReference type="SUPFAM" id="SSF103481">
    <property type="entry name" value="Multidrug resistance efflux transporter EmrE"/>
    <property type="match status" value="2"/>
</dbReference>
<feature type="transmembrane region" description="Helical" evidence="6">
    <location>
        <begin position="283"/>
        <end position="302"/>
    </location>
</feature>
<feature type="transmembrane region" description="Helical" evidence="6">
    <location>
        <begin position="139"/>
        <end position="160"/>
    </location>
</feature>
<feature type="transmembrane region" description="Helical" evidence="6">
    <location>
        <begin position="260"/>
        <end position="277"/>
    </location>
</feature>
<evidence type="ECO:0000256" key="4">
    <source>
        <dbReference type="ARBA" id="ARBA00022989"/>
    </source>
</evidence>
<dbReference type="GO" id="GO:0016020">
    <property type="term" value="C:membrane"/>
    <property type="evidence" value="ECO:0007669"/>
    <property type="project" value="UniProtKB-SubCell"/>
</dbReference>
<keyword evidence="5 6" id="KW-0472">Membrane</keyword>
<feature type="transmembrane region" description="Helical" evidence="6">
    <location>
        <begin position="166"/>
        <end position="184"/>
    </location>
</feature>
<feature type="transmembrane region" description="Helical" evidence="6">
    <location>
        <begin position="196"/>
        <end position="214"/>
    </location>
</feature>
<feature type="domain" description="EamA" evidence="7">
    <location>
        <begin position="30"/>
        <end position="154"/>
    </location>
</feature>
<evidence type="ECO:0000256" key="6">
    <source>
        <dbReference type="SAM" id="Phobius"/>
    </source>
</evidence>
<protein>
    <submittedName>
        <fullName evidence="8">EamA family transporter</fullName>
    </submittedName>
</protein>
<dbReference type="InterPro" id="IPR050638">
    <property type="entry name" value="AA-Vitamin_Transporters"/>
</dbReference>
<dbReference type="PANTHER" id="PTHR32322:SF2">
    <property type="entry name" value="EAMA DOMAIN-CONTAINING PROTEIN"/>
    <property type="match status" value="1"/>
</dbReference>
<feature type="domain" description="EamA" evidence="7">
    <location>
        <begin position="166"/>
        <end position="302"/>
    </location>
</feature>
<evidence type="ECO:0000256" key="1">
    <source>
        <dbReference type="ARBA" id="ARBA00004141"/>
    </source>
</evidence>
<dbReference type="AlphaFoldDB" id="A0A423K7T2"/>
<reference evidence="8 9" key="1">
    <citation type="submission" date="2016-10" db="EMBL/GenBank/DDBJ databases">
        <title>Comparative genome analysis of multiple Pseudomonas spp. focuses on biocontrol and plant growth promoting traits.</title>
        <authorList>
            <person name="Tao X.-Y."/>
            <person name="Taylor C.G."/>
        </authorList>
    </citation>
    <scope>NUCLEOTIDE SEQUENCE [LARGE SCALE GENOMIC DNA]</scope>
    <source>
        <strain evidence="8 9">39A2</strain>
    </source>
</reference>
<dbReference type="EMBL" id="MOBP01000021">
    <property type="protein sequence ID" value="RON47759.1"/>
    <property type="molecule type" value="Genomic_DNA"/>
</dbReference>
<name>A0A423K7T2_9PSED</name>
<comment type="caution">
    <text evidence="8">The sequence shown here is derived from an EMBL/GenBank/DDBJ whole genome shotgun (WGS) entry which is preliminary data.</text>
</comment>
<dbReference type="OrthoDB" id="9809509at2"/>
<evidence type="ECO:0000313" key="8">
    <source>
        <dbReference type="EMBL" id="RON47759.1"/>
    </source>
</evidence>
<evidence type="ECO:0000256" key="2">
    <source>
        <dbReference type="ARBA" id="ARBA00007362"/>
    </source>
</evidence>
<dbReference type="Pfam" id="PF00892">
    <property type="entry name" value="EamA"/>
    <property type="match status" value="2"/>
</dbReference>
<comment type="subcellular location">
    <subcellularLocation>
        <location evidence="1">Membrane</location>
        <topology evidence="1">Multi-pass membrane protein</topology>
    </subcellularLocation>
</comment>
<evidence type="ECO:0000259" key="7">
    <source>
        <dbReference type="Pfam" id="PF00892"/>
    </source>
</evidence>
<accession>A0A423K7T2</accession>
<feature type="transmembrane region" description="Helical" evidence="6">
    <location>
        <begin position="81"/>
        <end position="104"/>
    </location>
</feature>
<keyword evidence="4 6" id="KW-1133">Transmembrane helix</keyword>
<evidence type="ECO:0000256" key="3">
    <source>
        <dbReference type="ARBA" id="ARBA00022692"/>
    </source>
</evidence>
<dbReference type="InterPro" id="IPR037185">
    <property type="entry name" value="EmrE-like"/>
</dbReference>
<dbReference type="Proteomes" id="UP000283627">
    <property type="component" value="Unassembled WGS sequence"/>
</dbReference>
<sequence length="325" mass="34655">MNQPLPIVCPPQAAPDWRRTMPLPVLEVALLLTWSSGFVGARFSIDYAPALLVVFWRCVVVTLLLLPFVAKSLRRASLPTLLKNAGIGLLAMAGYLAGVIQGIALGVPAGLAALFADLLPMGMALLAAVVLGQRLAWQVWAGLVIGLVGVVVVTHGALAWGDAPLWAYGLPLLGMLSLAVATLWQKRLPASQSLDLLPNLWLQCCVSSIAFAIAEGTQGSLAPIPSTGFALSVLWTVGLSTLGGYGLYWICLRRATATRVASVLYLSPPITMLWAWAMFDEPLSWQMALGMLVSGIGIWLVVRAEARTGQQPKAPRVKRSHHPSA</sequence>
<feature type="transmembrane region" description="Helical" evidence="6">
    <location>
        <begin position="226"/>
        <end position="248"/>
    </location>
</feature>
<comment type="similarity">
    <text evidence="2">Belongs to the EamA transporter family.</text>
</comment>
<dbReference type="RefSeq" id="WP_123409701.1">
    <property type="nucleotide sequence ID" value="NZ_MOBP01000021.1"/>
</dbReference>
<proteinExistence type="inferred from homology"/>
<feature type="transmembrane region" description="Helical" evidence="6">
    <location>
        <begin position="47"/>
        <end position="69"/>
    </location>
</feature>
<evidence type="ECO:0000256" key="5">
    <source>
        <dbReference type="ARBA" id="ARBA00023136"/>
    </source>
</evidence>
<organism evidence="8 9">
    <name type="scientific">Pseudomonas frederiksbergensis</name>
    <dbReference type="NCBI Taxonomy" id="104087"/>
    <lineage>
        <taxon>Bacteria</taxon>
        <taxon>Pseudomonadati</taxon>
        <taxon>Pseudomonadota</taxon>
        <taxon>Gammaproteobacteria</taxon>
        <taxon>Pseudomonadales</taxon>
        <taxon>Pseudomonadaceae</taxon>
        <taxon>Pseudomonas</taxon>
    </lineage>
</organism>
<evidence type="ECO:0000313" key="9">
    <source>
        <dbReference type="Proteomes" id="UP000283627"/>
    </source>
</evidence>
<dbReference type="InterPro" id="IPR000620">
    <property type="entry name" value="EamA_dom"/>
</dbReference>